<evidence type="ECO:0000259" key="9">
    <source>
        <dbReference type="PROSITE" id="PS50250"/>
    </source>
</evidence>
<dbReference type="PANTHER" id="PTHR10855:SF2">
    <property type="entry name" value="COP9 SIGNALOSOME COMPLEX SUBUNIT 4"/>
    <property type="match status" value="1"/>
</dbReference>
<dbReference type="Pfam" id="PF01399">
    <property type="entry name" value="PCI"/>
    <property type="match status" value="1"/>
</dbReference>
<comment type="subunit">
    <text evidence="4">Component of the COP9 signalosome (CSN) complex.</text>
</comment>
<comment type="similarity">
    <text evidence="3">Belongs to the CSN4 family.</text>
</comment>
<dbReference type="EMBL" id="ML996581">
    <property type="protein sequence ID" value="KAF2754133.1"/>
    <property type="molecule type" value="Genomic_DNA"/>
</dbReference>
<dbReference type="InterPro" id="IPR000717">
    <property type="entry name" value="PCI_dom"/>
</dbReference>
<comment type="subcellular location">
    <subcellularLocation>
        <location evidence="2">Cytoplasm</location>
    </subcellularLocation>
    <subcellularLocation>
        <location evidence="1">Nucleus</location>
    </subcellularLocation>
</comment>
<proteinExistence type="inferred from homology"/>
<keyword evidence="8" id="KW-0539">Nucleus</keyword>
<evidence type="ECO:0000256" key="8">
    <source>
        <dbReference type="ARBA" id="ARBA00023242"/>
    </source>
</evidence>
<dbReference type="SUPFAM" id="SSF46785">
    <property type="entry name" value="Winged helix' DNA-binding domain"/>
    <property type="match status" value="1"/>
</dbReference>
<dbReference type="InterPro" id="IPR011990">
    <property type="entry name" value="TPR-like_helical_dom_sf"/>
</dbReference>
<dbReference type="Gene3D" id="1.25.40.10">
    <property type="entry name" value="Tetratricopeptide repeat domain"/>
    <property type="match status" value="1"/>
</dbReference>
<dbReference type="Pfam" id="PF22241">
    <property type="entry name" value="PSMD12-CSN4_N"/>
    <property type="match status" value="1"/>
</dbReference>
<name>A0A6A6VV78_9PEZI</name>
<evidence type="ECO:0000256" key="5">
    <source>
        <dbReference type="ARBA" id="ARBA00014881"/>
    </source>
</evidence>
<dbReference type="AlphaFoldDB" id="A0A6A6VV78"/>
<dbReference type="PANTHER" id="PTHR10855">
    <property type="entry name" value="26S PROTEASOME NON-ATPASE REGULATORY SUBUNIT 12/COP9 SIGNALOSOME COMPLEX SUBUNIT 4"/>
    <property type="match status" value="1"/>
</dbReference>
<gene>
    <name evidence="10" type="ORF">EJ05DRAFT_489390</name>
</gene>
<dbReference type="OrthoDB" id="295656at2759"/>
<evidence type="ECO:0000313" key="10">
    <source>
        <dbReference type="EMBL" id="KAF2754133.1"/>
    </source>
</evidence>
<evidence type="ECO:0000313" key="11">
    <source>
        <dbReference type="Proteomes" id="UP000799437"/>
    </source>
</evidence>
<dbReference type="FunFam" id="1.10.10.10:FF:000190">
    <property type="entry name" value="COP9 signalosome complex subunit 4"/>
    <property type="match status" value="1"/>
</dbReference>
<keyword evidence="6" id="KW-0963">Cytoplasm</keyword>
<organism evidence="10 11">
    <name type="scientific">Pseudovirgaria hyperparasitica</name>
    <dbReference type="NCBI Taxonomy" id="470096"/>
    <lineage>
        <taxon>Eukaryota</taxon>
        <taxon>Fungi</taxon>
        <taxon>Dikarya</taxon>
        <taxon>Ascomycota</taxon>
        <taxon>Pezizomycotina</taxon>
        <taxon>Dothideomycetes</taxon>
        <taxon>Dothideomycetes incertae sedis</taxon>
        <taxon>Acrospermales</taxon>
        <taxon>Acrospermaceae</taxon>
        <taxon>Pseudovirgaria</taxon>
    </lineage>
</organism>
<accession>A0A6A6VV78</accession>
<dbReference type="GeneID" id="54486837"/>
<evidence type="ECO:0000256" key="1">
    <source>
        <dbReference type="ARBA" id="ARBA00004123"/>
    </source>
</evidence>
<feature type="domain" description="PCI" evidence="9">
    <location>
        <begin position="200"/>
        <end position="367"/>
    </location>
</feature>
<reference evidence="10" key="1">
    <citation type="journal article" date="2020" name="Stud. Mycol.">
        <title>101 Dothideomycetes genomes: a test case for predicting lifestyles and emergence of pathogens.</title>
        <authorList>
            <person name="Haridas S."/>
            <person name="Albert R."/>
            <person name="Binder M."/>
            <person name="Bloem J."/>
            <person name="Labutti K."/>
            <person name="Salamov A."/>
            <person name="Andreopoulos B."/>
            <person name="Baker S."/>
            <person name="Barry K."/>
            <person name="Bills G."/>
            <person name="Bluhm B."/>
            <person name="Cannon C."/>
            <person name="Castanera R."/>
            <person name="Culley D."/>
            <person name="Daum C."/>
            <person name="Ezra D."/>
            <person name="Gonzalez J."/>
            <person name="Henrissat B."/>
            <person name="Kuo A."/>
            <person name="Liang C."/>
            <person name="Lipzen A."/>
            <person name="Lutzoni F."/>
            <person name="Magnuson J."/>
            <person name="Mondo S."/>
            <person name="Nolan M."/>
            <person name="Ohm R."/>
            <person name="Pangilinan J."/>
            <person name="Park H.-J."/>
            <person name="Ramirez L."/>
            <person name="Alfaro M."/>
            <person name="Sun H."/>
            <person name="Tritt A."/>
            <person name="Yoshinaga Y."/>
            <person name="Zwiers L.-H."/>
            <person name="Turgeon B."/>
            <person name="Goodwin S."/>
            <person name="Spatafora J."/>
            <person name="Crous P."/>
            <person name="Grigoriev I."/>
        </authorList>
    </citation>
    <scope>NUCLEOTIDE SEQUENCE</scope>
    <source>
        <strain evidence="10">CBS 121739</strain>
    </source>
</reference>
<keyword evidence="7" id="KW-0736">Signalosome</keyword>
<dbReference type="InterPro" id="IPR036390">
    <property type="entry name" value="WH_DNA-bd_sf"/>
</dbReference>
<dbReference type="Proteomes" id="UP000799437">
    <property type="component" value="Unassembled WGS sequence"/>
</dbReference>
<sequence>MSAPEVLEALLQLEDSPANSRPTRYNTLLSKIVSTTSDEHLGPNLIAYAESILGDSNGIVTSRPLLASFVEEYRNLQDANTKIEVGTRVLEILQPRVVSFEEQDTKIKESLSDAYQELEDYSGAAKVLQTITLDSSQRAISDDDKAQIWIRIVRCYLEDDDPTNAMSYLNHVKNVLFHVQDKATKLMFQLSQARILDSQRQFLEASASYHGVSFEADVDEAERLMVLGKAITCAVLAPAGPTRAKTLARLYKDERASTIEQFGILEKIFLDRILSPEQVKAFETTLEQHQLAKTADGSTVLEKAVLEHNLLAASRLYSNIGFDELGVLLGVNAERAESYAAQMIEQGRLAGYIDQIDRFIFFEGEGSGERKTKHAERAVGKEVRKWDANVQSLAEEVEKITTLIQNRQPEFYEENMAH</sequence>
<dbReference type="GO" id="GO:0008180">
    <property type="term" value="C:COP9 signalosome"/>
    <property type="evidence" value="ECO:0007669"/>
    <property type="project" value="UniProtKB-KW"/>
</dbReference>
<dbReference type="SMART" id="SM00088">
    <property type="entry name" value="PINT"/>
    <property type="match status" value="1"/>
</dbReference>
<dbReference type="PROSITE" id="PS50250">
    <property type="entry name" value="PCI"/>
    <property type="match status" value="1"/>
</dbReference>
<dbReference type="InterPro" id="IPR040134">
    <property type="entry name" value="PSMD12/CSN4"/>
</dbReference>
<evidence type="ECO:0000256" key="7">
    <source>
        <dbReference type="ARBA" id="ARBA00022790"/>
    </source>
</evidence>
<keyword evidence="11" id="KW-1185">Reference proteome</keyword>
<evidence type="ECO:0000256" key="6">
    <source>
        <dbReference type="ARBA" id="ARBA00022490"/>
    </source>
</evidence>
<dbReference type="InterPro" id="IPR054559">
    <property type="entry name" value="PSMD12-CSN4-like_N"/>
</dbReference>
<dbReference type="InterPro" id="IPR036388">
    <property type="entry name" value="WH-like_DNA-bd_sf"/>
</dbReference>
<evidence type="ECO:0000256" key="4">
    <source>
        <dbReference type="ARBA" id="ARBA00011098"/>
    </source>
</evidence>
<dbReference type="GO" id="GO:0005829">
    <property type="term" value="C:cytosol"/>
    <property type="evidence" value="ECO:0007669"/>
    <property type="project" value="TreeGrafter"/>
</dbReference>
<protein>
    <recommendedName>
        <fullName evidence="5">COP9 signalosome complex subunit 4</fullName>
    </recommendedName>
</protein>
<dbReference type="Gene3D" id="1.10.10.10">
    <property type="entry name" value="Winged helix-like DNA-binding domain superfamily/Winged helix DNA-binding domain"/>
    <property type="match status" value="1"/>
</dbReference>
<evidence type="ECO:0000256" key="3">
    <source>
        <dbReference type="ARBA" id="ARBA00010417"/>
    </source>
</evidence>
<evidence type="ECO:0000256" key="2">
    <source>
        <dbReference type="ARBA" id="ARBA00004496"/>
    </source>
</evidence>
<dbReference type="RefSeq" id="XP_033596584.1">
    <property type="nucleotide sequence ID" value="XM_033745783.1"/>
</dbReference>